<name>A0A7N9CMS8_MACFA</name>
<dbReference type="GeneTree" id="ENSGT00940000167556"/>
<accession>A0A7N9CMS8</accession>
<reference evidence="1 2" key="1">
    <citation type="submission" date="2013-03" db="EMBL/GenBank/DDBJ databases">
        <authorList>
            <person name="Warren W."/>
            <person name="Wilson R.K."/>
        </authorList>
    </citation>
    <scope>NUCLEOTIDE SEQUENCE</scope>
</reference>
<reference evidence="1" key="3">
    <citation type="submission" date="2025-09" db="UniProtKB">
        <authorList>
            <consortium name="Ensembl"/>
        </authorList>
    </citation>
    <scope>IDENTIFICATION</scope>
</reference>
<dbReference type="Proteomes" id="UP000233100">
    <property type="component" value="Chromosome 6"/>
</dbReference>
<evidence type="ECO:0000313" key="1">
    <source>
        <dbReference type="Ensembl" id="ENSMFAP00000054356.1"/>
    </source>
</evidence>
<dbReference type="AlphaFoldDB" id="A0A7N9CMS8"/>
<evidence type="ECO:0000313" key="2">
    <source>
        <dbReference type="Proteomes" id="UP000233100"/>
    </source>
</evidence>
<dbReference type="PANTHER" id="PTHR12138">
    <property type="entry name" value="PRIMATE-EXPANDED PROTEIN FAMILY"/>
    <property type="match status" value="1"/>
</dbReference>
<sequence length="147" mass="16564">MLKKYGFFLFFSSTSVEVNCKLFLFWFVCFEMESHSITQAGVQWCDLGLLPPGFKRFSCLIVGTTGVHYHTQLISVFFVETGFHHVAQAGCELLGTSYPSTSAFQSAEITGISHWAWPNVFLILLRRNFNTRNGSSAIDLFSASKKE</sequence>
<dbReference type="PRINTS" id="PR02045">
    <property type="entry name" value="F138DOMAIN"/>
</dbReference>
<reference evidence="1" key="2">
    <citation type="submission" date="2025-08" db="UniProtKB">
        <authorList>
            <consortium name="Ensembl"/>
        </authorList>
    </citation>
    <scope>IDENTIFICATION</scope>
</reference>
<protein>
    <submittedName>
        <fullName evidence="1">Uncharacterized protein</fullName>
    </submittedName>
</protein>
<dbReference type="Ensembl" id="ENSMFAT00000080291.1">
    <property type="protein sequence ID" value="ENSMFAP00000054356.1"/>
    <property type="gene ID" value="ENSMFAG00000060870.1"/>
</dbReference>
<organism evidence="1 2">
    <name type="scientific">Macaca fascicularis</name>
    <name type="common">Crab-eating macaque</name>
    <name type="synonym">Cynomolgus monkey</name>
    <dbReference type="NCBI Taxonomy" id="9541"/>
    <lineage>
        <taxon>Eukaryota</taxon>
        <taxon>Metazoa</taxon>
        <taxon>Chordata</taxon>
        <taxon>Craniata</taxon>
        <taxon>Vertebrata</taxon>
        <taxon>Euteleostomi</taxon>
        <taxon>Mammalia</taxon>
        <taxon>Eutheria</taxon>
        <taxon>Euarchontoglires</taxon>
        <taxon>Primates</taxon>
        <taxon>Haplorrhini</taxon>
        <taxon>Catarrhini</taxon>
        <taxon>Cercopithecidae</taxon>
        <taxon>Cercopithecinae</taxon>
        <taxon>Macaca</taxon>
    </lineage>
</organism>
<dbReference type="PANTHER" id="PTHR12138:SF162">
    <property type="entry name" value="CHROMOSOME UNDETERMINED SCAFFOLD_275, WHOLE GENOME SHOTGUN SEQUENCE"/>
    <property type="match status" value="1"/>
</dbReference>
<keyword evidence="2" id="KW-1185">Reference proteome</keyword>
<proteinExistence type="predicted"/>